<accession>A0A4C1SYZ7</accession>
<dbReference type="EMBL" id="BGZK01000026">
    <property type="protein sequence ID" value="GBP07483.1"/>
    <property type="molecule type" value="Genomic_DNA"/>
</dbReference>
<proteinExistence type="predicted"/>
<protein>
    <submittedName>
        <fullName evidence="2">Uncharacterized protein</fullName>
    </submittedName>
</protein>
<name>A0A4C1SYZ7_EUMVA</name>
<evidence type="ECO:0000256" key="1">
    <source>
        <dbReference type="SAM" id="MobiDB-lite"/>
    </source>
</evidence>
<dbReference type="Proteomes" id="UP000299102">
    <property type="component" value="Unassembled WGS sequence"/>
</dbReference>
<feature type="region of interest" description="Disordered" evidence="1">
    <location>
        <begin position="59"/>
        <end position="83"/>
    </location>
</feature>
<sequence>MTNQNQANGIGALACPMSGSGLTHHRQSSMWSRLIAPGVNTSQRRQLSVTVETSTKAFMQHRSAVTDGAASPSEAGRHPAKSR</sequence>
<comment type="caution">
    <text evidence="2">The sequence shown here is derived from an EMBL/GenBank/DDBJ whole genome shotgun (WGS) entry which is preliminary data.</text>
</comment>
<dbReference type="AlphaFoldDB" id="A0A4C1SYZ7"/>
<gene>
    <name evidence="2" type="ORF">EVAR_4836_1</name>
</gene>
<keyword evidence="3" id="KW-1185">Reference proteome</keyword>
<reference evidence="2 3" key="1">
    <citation type="journal article" date="2019" name="Commun. Biol.">
        <title>The bagworm genome reveals a unique fibroin gene that provides high tensile strength.</title>
        <authorList>
            <person name="Kono N."/>
            <person name="Nakamura H."/>
            <person name="Ohtoshi R."/>
            <person name="Tomita M."/>
            <person name="Numata K."/>
            <person name="Arakawa K."/>
        </authorList>
    </citation>
    <scope>NUCLEOTIDE SEQUENCE [LARGE SCALE GENOMIC DNA]</scope>
</reference>
<evidence type="ECO:0000313" key="2">
    <source>
        <dbReference type="EMBL" id="GBP07483.1"/>
    </source>
</evidence>
<evidence type="ECO:0000313" key="3">
    <source>
        <dbReference type="Proteomes" id="UP000299102"/>
    </source>
</evidence>
<organism evidence="2 3">
    <name type="scientific">Eumeta variegata</name>
    <name type="common">Bagworm moth</name>
    <name type="synonym">Eumeta japonica</name>
    <dbReference type="NCBI Taxonomy" id="151549"/>
    <lineage>
        <taxon>Eukaryota</taxon>
        <taxon>Metazoa</taxon>
        <taxon>Ecdysozoa</taxon>
        <taxon>Arthropoda</taxon>
        <taxon>Hexapoda</taxon>
        <taxon>Insecta</taxon>
        <taxon>Pterygota</taxon>
        <taxon>Neoptera</taxon>
        <taxon>Endopterygota</taxon>
        <taxon>Lepidoptera</taxon>
        <taxon>Glossata</taxon>
        <taxon>Ditrysia</taxon>
        <taxon>Tineoidea</taxon>
        <taxon>Psychidae</taxon>
        <taxon>Oiketicinae</taxon>
        <taxon>Eumeta</taxon>
    </lineage>
</organism>